<proteinExistence type="predicted"/>
<dbReference type="PANTHER" id="PTHR31303:SF1">
    <property type="entry name" value="CTP-DEPENDENT DIACYLGLYCEROL KINASE 1"/>
    <property type="match status" value="1"/>
</dbReference>
<accession>A0A2P7MWX7</accession>
<comment type="caution">
    <text evidence="2">The sequence shown here is derived from an EMBL/GenBank/DDBJ whole genome shotgun (WGS) entry which is preliminary data.</text>
</comment>
<dbReference type="AlphaFoldDB" id="A0A2P7MWX7"/>
<protein>
    <submittedName>
        <fullName evidence="2">Dolichol kinase</fullName>
    </submittedName>
</protein>
<dbReference type="GO" id="GO:0004143">
    <property type="term" value="F:ATP-dependent diacylglycerol kinase activity"/>
    <property type="evidence" value="ECO:0007669"/>
    <property type="project" value="InterPro"/>
</dbReference>
<keyword evidence="1" id="KW-0472">Membrane</keyword>
<evidence type="ECO:0000313" key="3">
    <source>
        <dbReference type="Proteomes" id="UP000243002"/>
    </source>
</evidence>
<dbReference type="Proteomes" id="UP000243002">
    <property type="component" value="Unassembled WGS sequence"/>
</dbReference>
<keyword evidence="3" id="KW-1185">Reference proteome</keyword>
<organism evidence="2 3">
    <name type="scientific">Cyanobium usitatum str. Tous</name>
    <dbReference type="NCBI Taxonomy" id="2116684"/>
    <lineage>
        <taxon>Bacteria</taxon>
        <taxon>Bacillati</taxon>
        <taxon>Cyanobacteriota</taxon>
        <taxon>Cyanophyceae</taxon>
        <taxon>Synechococcales</taxon>
        <taxon>Prochlorococcaceae</taxon>
        <taxon>Cyanobium</taxon>
    </lineage>
</organism>
<gene>
    <name evidence="2" type="ORF">C7K55_06375</name>
</gene>
<dbReference type="OrthoDB" id="8149352at2"/>
<reference evidence="2 3" key="1">
    <citation type="journal article" date="2018" name="Environ. Microbiol.">
        <title>Ecological and genomic features of two widespread freshwater picocyanobacteria.</title>
        <authorList>
            <person name="Cabello-Yeves P.J."/>
            <person name="Picazo A."/>
            <person name="Camacho A."/>
            <person name="Callieri C."/>
            <person name="Rosselli R."/>
            <person name="Roda-Garcia J.J."/>
            <person name="Coutinho F.H."/>
            <person name="Rodriguez-Valera F."/>
        </authorList>
    </citation>
    <scope>NUCLEOTIDE SEQUENCE [LARGE SCALE GENOMIC DNA]</scope>
    <source>
        <strain evidence="2 3">Tous</strain>
    </source>
</reference>
<keyword evidence="2" id="KW-0808">Transferase</keyword>
<name>A0A2P7MWX7_9CYAN</name>
<sequence length="224" mass="23308">MAAGWSQQLLGVAAVAGWLALLALGALQVRRRWNGQREWSRKLVHIGTGAVVPIAWASGIDRLIAIPAAGLITLLAAMNHRFRLLPAIEDVGRASYGTIAYGASITLLLLQFWPQQPAAVAAGVLVMAVGDGLAGLLGPLVSSPCWLVWGQRKSVVGTGAMAAGSLAMLLLVRQLAIAAGLPHPELPALLAISATAVVLEQVAVGGLDNFTVPLAAGWLWQRLS</sequence>
<dbReference type="EMBL" id="PXXO01000006">
    <property type="protein sequence ID" value="PSJ05667.1"/>
    <property type="molecule type" value="Genomic_DNA"/>
</dbReference>
<dbReference type="RefSeq" id="WP_106502601.1">
    <property type="nucleotide sequence ID" value="NZ_PXXO01000006.1"/>
</dbReference>
<evidence type="ECO:0000256" key="1">
    <source>
        <dbReference type="SAM" id="Phobius"/>
    </source>
</evidence>
<feature type="transmembrane region" description="Helical" evidence="1">
    <location>
        <begin position="6"/>
        <end position="27"/>
    </location>
</feature>
<keyword evidence="1" id="KW-0812">Transmembrane</keyword>
<evidence type="ECO:0000313" key="2">
    <source>
        <dbReference type="EMBL" id="PSJ05667.1"/>
    </source>
</evidence>
<keyword evidence="2" id="KW-0418">Kinase</keyword>
<feature type="transmembrane region" description="Helical" evidence="1">
    <location>
        <begin position="154"/>
        <end position="176"/>
    </location>
</feature>
<feature type="transmembrane region" description="Helical" evidence="1">
    <location>
        <begin position="119"/>
        <end position="142"/>
    </location>
</feature>
<dbReference type="InterPro" id="IPR037997">
    <property type="entry name" value="Dgk1-like"/>
</dbReference>
<dbReference type="PANTHER" id="PTHR31303">
    <property type="entry name" value="CTP-DEPENDENT DIACYLGLYCEROL KINASE 1"/>
    <property type="match status" value="1"/>
</dbReference>
<keyword evidence="1" id="KW-1133">Transmembrane helix</keyword>
<feature type="transmembrane region" description="Helical" evidence="1">
    <location>
        <begin position="94"/>
        <end position="113"/>
    </location>
</feature>